<dbReference type="PANTHER" id="PTHR45138:SF9">
    <property type="entry name" value="DIGUANYLATE CYCLASE DGCM-RELATED"/>
    <property type="match status" value="1"/>
</dbReference>
<protein>
    <recommendedName>
        <fullName evidence="3">diguanylate cyclase</fullName>
        <ecNumber evidence="3">2.7.7.65</ecNumber>
    </recommendedName>
</protein>
<dbReference type="CDD" id="cd01949">
    <property type="entry name" value="GGDEF"/>
    <property type="match status" value="1"/>
</dbReference>
<reference evidence="7 8" key="1">
    <citation type="submission" date="2019-03" db="EMBL/GenBank/DDBJ databases">
        <title>Genomic analyses of the natural microbiome of Caenorhabditis elegans.</title>
        <authorList>
            <person name="Samuel B."/>
        </authorList>
    </citation>
    <scope>NUCLEOTIDE SEQUENCE [LARGE SCALE GENOMIC DNA]</scope>
    <source>
        <strain evidence="7 8">JUb54</strain>
    </source>
</reference>
<dbReference type="InterPro" id="IPR050469">
    <property type="entry name" value="Diguanylate_Cyclase"/>
</dbReference>
<evidence type="ECO:0000256" key="2">
    <source>
        <dbReference type="ARBA" id="ARBA00004665"/>
    </source>
</evidence>
<keyword evidence="4" id="KW-0342">GTP-binding</keyword>
<dbReference type="SUPFAM" id="SSF55073">
    <property type="entry name" value="Nucleotide cyclase"/>
    <property type="match status" value="1"/>
</dbReference>
<feature type="domain" description="GGDEF" evidence="6">
    <location>
        <begin position="1"/>
        <end position="131"/>
    </location>
</feature>
<dbReference type="EC" id="2.7.7.65" evidence="3"/>
<evidence type="ECO:0000259" key="6">
    <source>
        <dbReference type="PROSITE" id="PS50887"/>
    </source>
</evidence>
<dbReference type="PANTHER" id="PTHR45138">
    <property type="entry name" value="REGULATORY COMPONENTS OF SENSORY TRANSDUCTION SYSTEM"/>
    <property type="match status" value="1"/>
</dbReference>
<dbReference type="EMBL" id="SLYQ01000001">
    <property type="protein sequence ID" value="TCQ77216.1"/>
    <property type="molecule type" value="Genomic_DNA"/>
</dbReference>
<comment type="catalytic activity">
    <reaction evidence="5">
        <text>2 GTP = 3',3'-c-di-GMP + 2 diphosphate</text>
        <dbReference type="Rhea" id="RHEA:24898"/>
        <dbReference type="ChEBI" id="CHEBI:33019"/>
        <dbReference type="ChEBI" id="CHEBI:37565"/>
        <dbReference type="ChEBI" id="CHEBI:58805"/>
        <dbReference type="EC" id="2.7.7.65"/>
    </reaction>
</comment>
<dbReference type="NCBIfam" id="TIGR00254">
    <property type="entry name" value="GGDEF"/>
    <property type="match status" value="1"/>
</dbReference>
<comment type="caution">
    <text evidence="7">The sequence shown here is derived from an EMBL/GenBank/DDBJ whole genome shotgun (WGS) entry which is preliminary data.</text>
</comment>
<evidence type="ECO:0000256" key="3">
    <source>
        <dbReference type="ARBA" id="ARBA00012528"/>
    </source>
</evidence>
<dbReference type="InterPro" id="IPR043128">
    <property type="entry name" value="Rev_trsase/Diguanyl_cyclase"/>
</dbReference>
<dbReference type="GO" id="GO:0005525">
    <property type="term" value="F:GTP binding"/>
    <property type="evidence" value="ECO:0007669"/>
    <property type="project" value="UniProtKB-KW"/>
</dbReference>
<comment type="pathway">
    <text evidence="2">Purine metabolism; 3',5'-cyclic di-GMP biosynthesis.</text>
</comment>
<dbReference type="InterPro" id="IPR029787">
    <property type="entry name" value="Nucleotide_cyclase"/>
</dbReference>
<dbReference type="PROSITE" id="PS50887">
    <property type="entry name" value="GGDEF"/>
    <property type="match status" value="1"/>
</dbReference>
<evidence type="ECO:0000256" key="5">
    <source>
        <dbReference type="ARBA" id="ARBA00034247"/>
    </source>
</evidence>
<dbReference type="Pfam" id="PF00990">
    <property type="entry name" value="GGDEF"/>
    <property type="match status" value="1"/>
</dbReference>
<dbReference type="InterPro" id="IPR000160">
    <property type="entry name" value="GGDEF_dom"/>
</dbReference>
<organism evidence="7 8">
    <name type="scientific">Raoultella ornithinolytica</name>
    <name type="common">Klebsiella ornithinolytica</name>
    <dbReference type="NCBI Taxonomy" id="54291"/>
    <lineage>
        <taxon>Bacteria</taxon>
        <taxon>Pseudomonadati</taxon>
        <taxon>Pseudomonadota</taxon>
        <taxon>Gammaproteobacteria</taxon>
        <taxon>Enterobacterales</taxon>
        <taxon>Enterobacteriaceae</taxon>
        <taxon>Klebsiella/Raoultella group</taxon>
        <taxon>Raoultella</taxon>
    </lineage>
</organism>
<dbReference type="GO" id="GO:0052621">
    <property type="term" value="F:diguanylate cyclase activity"/>
    <property type="evidence" value="ECO:0007669"/>
    <property type="project" value="UniProtKB-EC"/>
</dbReference>
<comment type="cofactor">
    <cofactor evidence="1">
        <name>Mg(2+)</name>
        <dbReference type="ChEBI" id="CHEBI:18420"/>
    </cofactor>
</comment>
<dbReference type="SMART" id="SM00267">
    <property type="entry name" value="GGDEF"/>
    <property type="match status" value="1"/>
</dbReference>
<evidence type="ECO:0000313" key="8">
    <source>
        <dbReference type="Proteomes" id="UP000295263"/>
    </source>
</evidence>
<proteinExistence type="predicted"/>
<dbReference type="Gene3D" id="3.30.70.270">
    <property type="match status" value="1"/>
</dbReference>
<dbReference type="AlphaFoldDB" id="A0ABD7QQK0"/>
<dbReference type="Proteomes" id="UP000295263">
    <property type="component" value="Unassembled WGS sequence"/>
</dbReference>
<accession>A0ABD7QQK0</accession>
<evidence type="ECO:0000256" key="1">
    <source>
        <dbReference type="ARBA" id="ARBA00001946"/>
    </source>
</evidence>
<sequence length="131" mass="14655">MLIFIDLDDFKAINDRFGHPCGDSFLVQVGERLNARVRQGDLVGRLGGDEFLIIGAGLEAEEQQAFITALRKEIGGVYFLAEHRIIYPGASFGVINVNPQTMDMESALRAADDAMYQDKKSRRKETFLDID</sequence>
<evidence type="ECO:0000256" key="4">
    <source>
        <dbReference type="ARBA" id="ARBA00023134"/>
    </source>
</evidence>
<gene>
    <name evidence="7" type="ORF">EC841_1011033</name>
</gene>
<evidence type="ECO:0000313" key="7">
    <source>
        <dbReference type="EMBL" id="TCQ77216.1"/>
    </source>
</evidence>
<keyword evidence="4" id="KW-0547">Nucleotide-binding</keyword>
<name>A0ABD7QQK0_RAOOR</name>